<dbReference type="EMBL" id="JBBLZC010000008">
    <property type="protein sequence ID" value="MEK0083483.1"/>
    <property type="molecule type" value="Genomic_DNA"/>
</dbReference>
<dbReference type="PANTHER" id="PTHR33823">
    <property type="entry name" value="RNA POLYMERASE-BINDING TRANSCRIPTION FACTOR DKSA-RELATED"/>
    <property type="match status" value="1"/>
</dbReference>
<dbReference type="PROSITE" id="PS51128">
    <property type="entry name" value="ZF_DKSA_2"/>
    <property type="match status" value="1"/>
</dbReference>
<dbReference type="PANTHER" id="PTHR33823:SF4">
    <property type="entry name" value="GENERAL STRESS PROTEIN 16O"/>
    <property type="match status" value="1"/>
</dbReference>
<evidence type="ECO:0000259" key="5">
    <source>
        <dbReference type="Pfam" id="PF01258"/>
    </source>
</evidence>
<evidence type="ECO:0000313" key="7">
    <source>
        <dbReference type="Proteomes" id="UP001375743"/>
    </source>
</evidence>
<evidence type="ECO:0000256" key="1">
    <source>
        <dbReference type="ARBA" id="ARBA00022723"/>
    </source>
</evidence>
<dbReference type="RefSeq" id="WP_418159331.1">
    <property type="nucleotide sequence ID" value="NZ_JBBLZC010000008.1"/>
</dbReference>
<comment type="caution">
    <text evidence="6">The sequence shown here is derived from an EMBL/GenBank/DDBJ whole genome shotgun (WGS) entry which is preliminary data.</text>
</comment>
<keyword evidence="7" id="KW-1185">Reference proteome</keyword>
<dbReference type="SUPFAM" id="SSF57716">
    <property type="entry name" value="Glucocorticoid receptor-like (DNA-binding domain)"/>
    <property type="match status" value="1"/>
</dbReference>
<dbReference type="InterPro" id="IPR000962">
    <property type="entry name" value="Znf_DskA_TraR"/>
</dbReference>
<protein>
    <submittedName>
        <fullName evidence="6">TraR/DksA family transcriptional regulator</fullName>
    </submittedName>
</protein>
<dbReference type="Gene3D" id="1.20.120.910">
    <property type="entry name" value="DksA, coiled-coil domain"/>
    <property type="match status" value="1"/>
</dbReference>
<accession>A0ABU8XQJ3</accession>
<evidence type="ECO:0000256" key="3">
    <source>
        <dbReference type="ARBA" id="ARBA00022833"/>
    </source>
</evidence>
<evidence type="ECO:0000256" key="2">
    <source>
        <dbReference type="ARBA" id="ARBA00022771"/>
    </source>
</evidence>
<proteinExistence type="predicted"/>
<dbReference type="Proteomes" id="UP001375743">
    <property type="component" value="Unassembled WGS sequence"/>
</dbReference>
<keyword evidence="1" id="KW-0479">Metal-binding</keyword>
<sequence length="116" mass="12728">MSSLREDPDLARRVLEEKRTAILHLLEQGEEVAAATAEAGQPPKEEVSPMDTLQEQAMAHDIERRRRHELARIDAALERLEAGEYGWCVSCGEPIPNARLELDPAVALCVACAGKG</sequence>
<feature type="domain" description="Zinc finger DksA/TraR C4-type" evidence="5">
    <location>
        <begin position="83"/>
        <end position="115"/>
    </location>
</feature>
<evidence type="ECO:0000313" key="6">
    <source>
        <dbReference type="EMBL" id="MEK0083483.1"/>
    </source>
</evidence>
<name>A0ABU8XQJ3_9PROT</name>
<evidence type="ECO:0000256" key="4">
    <source>
        <dbReference type="PROSITE-ProRule" id="PRU00510"/>
    </source>
</evidence>
<feature type="zinc finger region" description="dksA C4-type" evidence="4">
    <location>
        <begin position="88"/>
        <end position="112"/>
    </location>
</feature>
<dbReference type="Pfam" id="PF01258">
    <property type="entry name" value="zf-dskA_traR"/>
    <property type="match status" value="1"/>
</dbReference>
<reference evidence="6 7" key="1">
    <citation type="submission" date="2024-01" db="EMBL/GenBank/DDBJ databases">
        <title>Multi-omics insights into the function and evolution of sodium benzoate biodegradation pathways in Benzoatithermus flavus gen. nov., sp. nov. from hot spring.</title>
        <authorList>
            <person name="Hu C.-J."/>
            <person name="Li W.-J."/>
        </authorList>
    </citation>
    <scope>NUCLEOTIDE SEQUENCE [LARGE SCALE GENOMIC DNA]</scope>
    <source>
        <strain evidence="6 7">SYSU G07066</strain>
    </source>
</reference>
<keyword evidence="2" id="KW-0863">Zinc-finger</keyword>
<organism evidence="6 7">
    <name type="scientific">Benzoatithermus flavus</name>
    <dbReference type="NCBI Taxonomy" id="3108223"/>
    <lineage>
        <taxon>Bacteria</taxon>
        <taxon>Pseudomonadati</taxon>
        <taxon>Pseudomonadota</taxon>
        <taxon>Alphaproteobacteria</taxon>
        <taxon>Geminicoccales</taxon>
        <taxon>Geminicoccaceae</taxon>
        <taxon>Benzoatithermus</taxon>
    </lineage>
</organism>
<gene>
    <name evidence="6" type="ORF">U1T56_09995</name>
</gene>
<keyword evidence="3" id="KW-0862">Zinc</keyword>